<gene>
    <name evidence="1" type="ORF">LTR37_006497</name>
</gene>
<dbReference type="Proteomes" id="UP001281147">
    <property type="component" value="Unassembled WGS sequence"/>
</dbReference>
<accession>A0ACC3NGD1</accession>
<organism evidence="1 2">
    <name type="scientific">Vermiconidia calcicola</name>
    <dbReference type="NCBI Taxonomy" id="1690605"/>
    <lineage>
        <taxon>Eukaryota</taxon>
        <taxon>Fungi</taxon>
        <taxon>Dikarya</taxon>
        <taxon>Ascomycota</taxon>
        <taxon>Pezizomycotina</taxon>
        <taxon>Dothideomycetes</taxon>
        <taxon>Dothideomycetidae</taxon>
        <taxon>Mycosphaerellales</taxon>
        <taxon>Extremaceae</taxon>
        <taxon>Vermiconidia</taxon>
    </lineage>
</organism>
<evidence type="ECO:0000313" key="1">
    <source>
        <dbReference type="EMBL" id="KAK3716347.1"/>
    </source>
</evidence>
<protein>
    <submittedName>
        <fullName evidence="1">Uncharacterized protein</fullName>
    </submittedName>
</protein>
<keyword evidence="2" id="KW-1185">Reference proteome</keyword>
<proteinExistence type="predicted"/>
<sequence length="224" mass="25515">MVLQTDFDPADSIVSLGCNDSDKRFHIHEHLLRDKLPNLEVPKSQGPMIHLELDFPHSTLEGNIADLQAGQQLQCVAFQDAALDILMNELVCPDYDVADIFSHFLEVFEDGSAGRQYAVDFFVYGMTSLRPSTYEGLELIDDPDFVGAVAREICKYQKIDVSPEWLESQENSMMIVMGYLGMREYDDKFGKGNRDWDADRCKYHRHTELGLPCYALLYGEAVKF</sequence>
<dbReference type="EMBL" id="JAUTXU010000043">
    <property type="protein sequence ID" value="KAK3716347.1"/>
    <property type="molecule type" value="Genomic_DNA"/>
</dbReference>
<evidence type="ECO:0000313" key="2">
    <source>
        <dbReference type="Proteomes" id="UP001281147"/>
    </source>
</evidence>
<reference evidence="1" key="1">
    <citation type="submission" date="2023-07" db="EMBL/GenBank/DDBJ databases">
        <title>Black Yeasts Isolated from many extreme environments.</title>
        <authorList>
            <person name="Coleine C."/>
            <person name="Stajich J.E."/>
            <person name="Selbmann L."/>
        </authorList>
    </citation>
    <scope>NUCLEOTIDE SEQUENCE</scope>
    <source>
        <strain evidence="1">CCFEE 5714</strain>
    </source>
</reference>
<name>A0ACC3NGD1_9PEZI</name>
<comment type="caution">
    <text evidence="1">The sequence shown here is derived from an EMBL/GenBank/DDBJ whole genome shotgun (WGS) entry which is preliminary data.</text>
</comment>